<dbReference type="AlphaFoldDB" id="A0A397T1I7"/>
<evidence type="ECO:0000313" key="2">
    <source>
        <dbReference type="Proteomes" id="UP000265703"/>
    </source>
</evidence>
<accession>A0A397T1I7</accession>
<feature type="non-terminal residue" evidence="1">
    <location>
        <position position="1"/>
    </location>
</feature>
<dbReference type="EMBL" id="QKYT01000191">
    <property type="protein sequence ID" value="RIA90105.1"/>
    <property type="molecule type" value="Genomic_DNA"/>
</dbReference>
<reference evidence="1 2" key="1">
    <citation type="submission" date="2018-06" db="EMBL/GenBank/DDBJ databases">
        <title>Comparative genomics reveals the genomic features of Rhizophagus irregularis, R. cerebriforme, R. diaphanum and Gigaspora rosea, and their symbiotic lifestyle signature.</title>
        <authorList>
            <person name="Morin E."/>
            <person name="San Clemente H."/>
            <person name="Chen E.C.H."/>
            <person name="De La Providencia I."/>
            <person name="Hainaut M."/>
            <person name="Kuo A."/>
            <person name="Kohler A."/>
            <person name="Murat C."/>
            <person name="Tang N."/>
            <person name="Roy S."/>
            <person name="Loubradou J."/>
            <person name="Henrissat B."/>
            <person name="Grigoriev I.V."/>
            <person name="Corradi N."/>
            <person name="Roux C."/>
            <person name="Martin F.M."/>
        </authorList>
    </citation>
    <scope>NUCLEOTIDE SEQUENCE [LARGE SCALE GENOMIC DNA]</scope>
    <source>
        <strain evidence="1 2">DAOM 227022</strain>
    </source>
</reference>
<organism evidence="1 2">
    <name type="scientific">Glomus cerebriforme</name>
    <dbReference type="NCBI Taxonomy" id="658196"/>
    <lineage>
        <taxon>Eukaryota</taxon>
        <taxon>Fungi</taxon>
        <taxon>Fungi incertae sedis</taxon>
        <taxon>Mucoromycota</taxon>
        <taxon>Glomeromycotina</taxon>
        <taxon>Glomeromycetes</taxon>
        <taxon>Glomerales</taxon>
        <taxon>Glomeraceae</taxon>
        <taxon>Glomus</taxon>
    </lineage>
</organism>
<protein>
    <submittedName>
        <fullName evidence="1">Uncharacterized protein</fullName>
    </submittedName>
</protein>
<proteinExistence type="predicted"/>
<comment type="caution">
    <text evidence="1">The sequence shown here is derived from an EMBL/GenBank/DDBJ whole genome shotgun (WGS) entry which is preliminary data.</text>
</comment>
<name>A0A397T1I7_9GLOM</name>
<gene>
    <name evidence="1" type="ORF">C1645_770783</name>
</gene>
<sequence length="58" mass="6723">PKPFRYPSLKPFYYPSLKPISLPESEAHSLIPSPKPPHILNPFHLKVQHPKRIVLKES</sequence>
<dbReference type="Proteomes" id="UP000265703">
    <property type="component" value="Unassembled WGS sequence"/>
</dbReference>
<keyword evidence="2" id="KW-1185">Reference proteome</keyword>
<evidence type="ECO:0000313" key="1">
    <source>
        <dbReference type="EMBL" id="RIA90105.1"/>
    </source>
</evidence>